<gene>
    <name evidence="2" type="ORF">GHA_02342</name>
</gene>
<accession>A0AA35D8A0</accession>
<evidence type="ECO:0008006" key="4">
    <source>
        <dbReference type="Google" id="ProtNLM"/>
    </source>
</evidence>
<evidence type="ECO:0000313" key="2">
    <source>
        <dbReference type="EMBL" id="CAB5695581.1"/>
    </source>
</evidence>
<protein>
    <recommendedName>
        <fullName evidence="4">DUF1640 domain-containing protein</fullName>
    </recommendedName>
</protein>
<dbReference type="EMBL" id="CAHPSC010000032">
    <property type="protein sequence ID" value="CAB5695581.1"/>
    <property type="molecule type" value="Genomic_DNA"/>
</dbReference>
<organism evidence="2 3">
    <name type="scientific">Comamonas aquatica</name>
    <dbReference type="NCBI Taxonomy" id="225991"/>
    <lineage>
        <taxon>Bacteria</taxon>
        <taxon>Pseudomonadati</taxon>
        <taxon>Pseudomonadota</taxon>
        <taxon>Betaproteobacteria</taxon>
        <taxon>Burkholderiales</taxon>
        <taxon>Comamonadaceae</taxon>
        <taxon>Comamonas</taxon>
    </lineage>
</organism>
<keyword evidence="1" id="KW-0175">Coiled coil</keyword>
<sequence length="112" mass="12791">MGTPLQFNMYEVLKELQVPPEKAHALSEAYNRDREQVRKEVQDMVEKQLQSYVTQTDATKAEGRVEKAINELRGDIHQLRGEMHKAMNDQLRWVVGTQVAIVGLAIAAFKLL</sequence>
<feature type="coiled-coil region" evidence="1">
    <location>
        <begin position="27"/>
        <end position="89"/>
    </location>
</feature>
<proteinExistence type="predicted"/>
<comment type="caution">
    <text evidence="2">The sequence shown here is derived from an EMBL/GenBank/DDBJ whole genome shotgun (WGS) entry which is preliminary data.</text>
</comment>
<name>A0AA35D8A0_9BURK</name>
<dbReference type="AlphaFoldDB" id="A0AA35D8A0"/>
<reference evidence="2" key="1">
    <citation type="submission" date="2020-05" db="EMBL/GenBank/DDBJ databases">
        <authorList>
            <person name="Delgado-Blas J."/>
        </authorList>
    </citation>
    <scope>NUCLEOTIDE SEQUENCE</scope>
    <source>
        <strain evidence="2">BB1454</strain>
    </source>
</reference>
<evidence type="ECO:0000256" key="1">
    <source>
        <dbReference type="SAM" id="Coils"/>
    </source>
</evidence>
<evidence type="ECO:0000313" key="3">
    <source>
        <dbReference type="Proteomes" id="UP000834458"/>
    </source>
</evidence>
<dbReference type="Proteomes" id="UP000834458">
    <property type="component" value="Unassembled WGS sequence"/>
</dbReference>
<dbReference type="RefSeq" id="WP_239231413.1">
    <property type="nucleotide sequence ID" value="NZ_CAHPSC010000032.1"/>
</dbReference>